<feature type="transmembrane region" description="Helical" evidence="13">
    <location>
        <begin position="56"/>
        <end position="80"/>
    </location>
</feature>
<keyword evidence="10" id="KW-0406">Ion transport</keyword>
<feature type="transmembrane region" description="Helical" evidence="13">
    <location>
        <begin position="192"/>
        <end position="216"/>
    </location>
</feature>
<evidence type="ECO:0000256" key="3">
    <source>
        <dbReference type="ARBA" id="ARBA00010199"/>
    </source>
</evidence>
<evidence type="ECO:0000256" key="13">
    <source>
        <dbReference type="SAM" id="Phobius"/>
    </source>
</evidence>
<evidence type="ECO:0000313" key="14">
    <source>
        <dbReference type="EMBL" id="QGT51057.1"/>
    </source>
</evidence>
<evidence type="ECO:0000256" key="12">
    <source>
        <dbReference type="ARBA" id="ARBA00031636"/>
    </source>
</evidence>
<feature type="transmembrane region" description="Helical" evidence="13">
    <location>
        <begin position="322"/>
        <end position="345"/>
    </location>
</feature>
<dbReference type="PANTHER" id="PTHR43298:SF2">
    <property type="entry name" value="FMN_FAD EXPORTER YEEO-RELATED"/>
    <property type="match status" value="1"/>
</dbReference>
<dbReference type="InterPro" id="IPR050222">
    <property type="entry name" value="MATE_MdtK"/>
</dbReference>
<dbReference type="CDD" id="cd13138">
    <property type="entry name" value="MATE_yoeA_like"/>
    <property type="match status" value="1"/>
</dbReference>
<feature type="transmembrane region" description="Helical" evidence="13">
    <location>
        <begin position="136"/>
        <end position="153"/>
    </location>
</feature>
<evidence type="ECO:0000256" key="7">
    <source>
        <dbReference type="ARBA" id="ARBA00022475"/>
    </source>
</evidence>
<organism evidence="14">
    <name type="scientific">uncultured Bacillota bacterium</name>
    <dbReference type="NCBI Taxonomy" id="344338"/>
    <lineage>
        <taxon>Bacteria</taxon>
        <taxon>Bacillati</taxon>
        <taxon>Bacillota</taxon>
        <taxon>environmental samples</taxon>
    </lineage>
</organism>
<evidence type="ECO:0000256" key="4">
    <source>
        <dbReference type="ARBA" id="ARBA00020268"/>
    </source>
</evidence>
<protein>
    <recommendedName>
        <fullName evidence="4">Probable multidrug resistance protein NorM</fullName>
    </recommendedName>
    <alternativeName>
        <fullName evidence="12">Multidrug-efflux transporter</fullName>
    </alternativeName>
</protein>
<dbReference type="GO" id="GO:0015297">
    <property type="term" value="F:antiporter activity"/>
    <property type="evidence" value="ECO:0007669"/>
    <property type="project" value="UniProtKB-KW"/>
</dbReference>
<dbReference type="InterPro" id="IPR002528">
    <property type="entry name" value="MATE_fam"/>
</dbReference>
<keyword evidence="6" id="KW-0050">Antiport</keyword>
<evidence type="ECO:0000256" key="1">
    <source>
        <dbReference type="ARBA" id="ARBA00003408"/>
    </source>
</evidence>
<evidence type="ECO:0000256" key="5">
    <source>
        <dbReference type="ARBA" id="ARBA00022448"/>
    </source>
</evidence>
<dbReference type="GO" id="GO:0006811">
    <property type="term" value="P:monoatomic ion transport"/>
    <property type="evidence" value="ECO:0007669"/>
    <property type="project" value="UniProtKB-KW"/>
</dbReference>
<keyword evidence="5" id="KW-0813">Transport</keyword>
<feature type="transmembrane region" description="Helical" evidence="13">
    <location>
        <begin position="390"/>
        <end position="410"/>
    </location>
</feature>
<comment type="subcellular location">
    <subcellularLocation>
        <location evidence="2">Cell membrane</location>
        <topology evidence="2">Multi-pass membrane protein</topology>
    </subcellularLocation>
</comment>
<comment type="function">
    <text evidence="1">Multidrug efflux pump.</text>
</comment>
<dbReference type="AlphaFoldDB" id="A0A650EMI6"/>
<dbReference type="NCBIfam" id="TIGR00797">
    <property type="entry name" value="matE"/>
    <property type="match status" value="1"/>
</dbReference>
<dbReference type="EMBL" id="MN577573">
    <property type="protein sequence ID" value="QGT51057.1"/>
    <property type="molecule type" value="Genomic_DNA"/>
</dbReference>
<feature type="transmembrane region" description="Helical" evidence="13">
    <location>
        <begin position="165"/>
        <end position="186"/>
    </location>
</feature>
<evidence type="ECO:0000256" key="6">
    <source>
        <dbReference type="ARBA" id="ARBA00022449"/>
    </source>
</evidence>
<feature type="transmembrane region" description="Helical" evidence="13">
    <location>
        <begin position="365"/>
        <end position="383"/>
    </location>
</feature>
<feature type="transmembrane region" description="Helical" evidence="13">
    <location>
        <begin position="92"/>
        <end position="116"/>
    </location>
</feature>
<evidence type="ECO:0000256" key="8">
    <source>
        <dbReference type="ARBA" id="ARBA00022692"/>
    </source>
</evidence>
<evidence type="ECO:0000256" key="9">
    <source>
        <dbReference type="ARBA" id="ARBA00022989"/>
    </source>
</evidence>
<comment type="similarity">
    <text evidence="3">Belongs to the multi antimicrobial extrusion (MATE) (TC 2.A.66.1) family.</text>
</comment>
<dbReference type="GO" id="GO:0005886">
    <property type="term" value="C:plasma membrane"/>
    <property type="evidence" value="ECO:0007669"/>
    <property type="project" value="UniProtKB-SubCell"/>
</dbReference>
<keyword evidence="7" id="KW-1003">Cell membrane</keyword>
<keyword evidence="9 13" id="KW-1133">Transmembrane helix</keyword>
<dbReference type="Pfam" id="PF01554">
    <property type="entry name" value="MatE"/>
    <property type="match status" value="2"/>
</dbReference>
<feature type="transmembrane region" description="Helical" evidence="13">
    <location>
        <begin position="416"/>
        <end position="437"/>
    </location>
</feature>
<dbReference type="GO" id="GO:0042910">
    <property type="term" value="F:xenobiotic transmembrane transporter activity"/>
    <property type="evidence" value="ECO:0007669"/>
    <property type="project" value="InterPro"/>
</dbReference>
<accession>A0A650EMI6</accession>
<keyword evidence="8 13" id="KW-0812">Transmembrane</keyword>
<evidence type="ECO:0000256" key="2">
    <source>
        <dbReference type="ARBA" id="ARBA00004651"/>
    </source>
</evidence>
<feature type="transmembrane region" description="Helical" evidence="13">
    <location>
        <begin position="16"/>
        <end position="36"/>
    </location>
</feature>
<keyword evidence="11 13" id="KW-0472">Membrane</keyword>
<dbReference type="PIRSF" id="PIRSF006603">
    <property type="entry name" value="DinF"/>
    <property type="match status" value="1"/>
</dbReference>
<reference evidence="14" key="1">
    <citation type="journal article" date="2020" name="J. ISSAAS">
        <title>Lactobacilli and other gastrointestinal microbiota of Peromyscus leucopus, reservoir host for agents of Lyme disease and other zoonoses in North America.</title>
        <authorList>
            <person name="Milovic A."/>
            <person name="Bassam K."/>
            <person name="Shao H."/>
            <person name="Chatzistamou I."/>
            <person name="Tufts D.M."/>
            <person name="Diuk-Wasser M."/>
            <person name="Barbour A.G."/>
        </authorList>
    </citation>
    <scope>NUCLEOTIDE SEQUENCE</scope>
    <source>
        <strain evidence="14">LL40</strain>
    </source>
</reference>
<sequence length="444" mass="48709">MNTKQDLTTGNISKKLWVFAIPLMIGNLMQQLYNLADTWIVGRYIGDDALAAVGSSYSLMTFITSVILGLCLGSGAFFSIEFGRKDIGRLKNGLFISFVLIGIFSIFLTGLALWFKDGIMTLLQIPDELKEMMGEYLYYIFMGIVATFLYNYFSNLLRGIGNSIVPLIFLCVSVILNIGLDLYFVVGLDMGIRGAAIATVVSQYISGIGVMIYFYIHYPELHVKKADAILNKRTVLDMASLSGLTCLQQSVMNLGILMVQGIVNGFGAQVMAAFAVAVKIDTIAYMPVQDFGNAFSTFTAQNFGAGKYDRIRDGIKEALKSVVIFCIVISGLVCIFAKPLMLAFVDATSTEIVKTGVEYLRIEGAFYLGIGLLFMLYGYYRAINKPKVSVVLTVVSLGLRVVLAYLLSSIDAVGVTGVWIAIPIGWIAADIVGICFYSKYRFLK</sequence>
<dbReference type="PANTHER" id="PTHR43298">
    <property type="entry name" value="MULTIDRUG RESISTANCE PROTEIN NORM-RELATED"/>
    <property type="match status" value="1"/>
</dbReference>
<evidence type="ECO:0000256" key="10">
    <source>
        <dbReference type="ARBA" id="ARBA00023065"/>
    </source>
</evidence>
<evidence type="ECO:0000256" key="11">
    <source>
        <dbReference type="ARBA" id="ARBA00023136"/>
    </source>
</evidence>
<name>A0A650EMI6_9FIRM</name>
<proteinExistence type="inferred from homology"/>
<gene>
    <name evidence="14" type="ORF">Firmicute1046_1330</name>
</gene>
<dbReference type="InterPro" id="IPR048279">
    <property type="entry name" value="MdtK-like"/>
</dbReference>